<keyword evidence="2" id="KW-0472">Membrane</keyword>
<dbReference type="Proteomes" id="UP000636800">
    <property type="component" value="Unassembled WGS sequence"/>
</dbReference>
<keyword evidence="4" id="KW-1185">Reference proteome</keyword>
<comment type="caution">
    <text evidence="3">The sequence shown here is derived from an EMBL/GenBank/DDBJ whole genome shotgun (WGS) entry which is preliminary data.</text>
</comment>
<dbReference type="GO" id="GO:0047429">
    <property type="term" value="F:nucleoside triphosphate diphosphatase activity"/>
    <property type="evidence" value="ECO:0007669"/>
    <property type="project" value="InterPro"/>
</dbReference>
<dbReference type="EMBL" id="JADCNL010000067">
    <property type="protein sequence ID" value="KAG0451267.1"/>
    <property type="molecule type" value="Genomic_DNA"/>
</dbReference>
<dbReference type="PANTHER" id="PTHR43213">
    <property type="entry name" value="BIFUNCTIONAL DTTP/UTP PYROPHOSPHATASE/METHYLTRANSFERASE PROTEIN-RELATED"/>
    <property type="match status" value="1"/>
</dbReference>
<dbReference type="OrthoDB" id="2019824at2759"/>
<evidence type="ECO:0000256" key="2">
    <source>
        <dbReference type="SAM" id="Phobius"/>
    </source>
</evidence>
<proteinExistence type="predicted"/>
<dbReference type="Gene3D" id="3.90.950.10">
    <property type="match status" value="1"/>
</dbReference>
<keyword evidence="1" id="KW-0378">Hydrolase</keyword>
<gene>
    <name evidence="3" type="ORF">HPP92_026520</name>
</gene>
<keyword evidence="2" id="KW-0812">Transmembrane</keyword>
<evidence type="ECO:0000313" key="3">
    <source>
        <dbReference type="EMBL" id="KAG0451267.1"/>
    </source>
</evidence>
<reference evidence="3 4" key="1">
    <citation type="journal article" date="2020" name="Nat. Food">
        <title>A phased Vanilla planifolia genome enables genetic improvement of flavour and production.</title>
        <authorList>
            <person name="Hasing T."/>
            <person name="Tang H."/>
            <person name="Brym M."/>
            <person name="Khazi F."/>
            <person name="Huang T."/>
            <person name="Chambers A.H."/>
        </authorList>
    </citation>
    <scope>NUCLEOTIDE SEQUENCE [LARGE SCALE GENOMIC DNA]</scope>
    <source>
        <tissue evidence="3">Leaf</tissue>
    </source>
</reference>
<sequence>MIQRIFLSRATRKSPGDRNVPFEFSSLLICFAACIRAFSGLLSRHPFLLPPSAKDDGHCRLLEFESIIDSAGAPSICVELSLFRYSFFLEILFLLLTSDVKGKQEYGVILQTADIDEREIRREKPEDLVVVLAEAKADAIMGKLQISKFREEEEPTLLITADQVVLHGGRIREKPSSPVEAREFIKGYSEDHATTIGSVLVTNLKTGTRRGGWDKAEVYFHKIPDDVIETLVNEGDVLYVAGD</sequence>
<dbReference type="AlphaFoldDB" id="A0A835U7I0"/>
<keyword evidence="2" id="KW-1133">Transmembrane helix</keyword>
<dbReference type="PANTHER" id="PTHR43213:SF15">
    <property type="entry name" value="MAF-LIKE PROTEIN CV_0124"/>
    <property type="match status" value="1"/>
</dbReference>
<dbReference type="InterPro" id="IPR029001">
    <property type="entry name" value="ITPase-like_fam"/>
</dbReference>
<evidence type="ECO:0000256" key="1">
    <source>
        <dbReference type="ARBA" id="ARBA00022801"/>
    </source>
</evidence>
<protein>
    <submittedName>
        <fullName evidence="3">Uncharacterized protein</fullName>
    </submittedName>
</protein>
<accession>A0A835U7I0</accession>
<organism evidence="3 4">
    <name type="scientific">Vanilla planifolia</name>
    <name type="common">Vanilla</name>
    <dbReference type="NCBI Taxonomy" id="51239"/>
    <lineage>
        <taxon>Eukaryota</taxon>
        <taxon>Viridiplantae</taxon>
        <taxon>Streptophyta</taxon>
        <taxon>Embryophyta</taxon>
        <taxon>Tracheophyta</taxon>
        <taxon>Spermatophyta</taxon>
        <taxon>Magnoliopsida</taxon>
        <taxon>Liliopsida</taxon>
        <taxon>Asparagales</taxon>
        <taxon>Orchidaceae</taxon>
        <taxon>Vanilloideae</taxon>
        <taxon>Vanilleae</taxon>
        <taxon>Vanilla</taxon>
    </lineage>
</organism>
<dbReference type="SUPFAM" id="SSF52972">
    <property type="entry name" value="ITPase-like"/>
    <property type="match status" value="1"/>
</dbReference>
<dbReference type="Pfam" id="PF02545">
    <property type="entry name" value="Maf"/>
    <property type="match status" value="1"/>
</dbReference>
<evidence type="ECO:0000313" key="4">
    <source>
        <dbReference type="Proteomes" id="UP000636800"/>
    </source>
</evidence>
<name>A0A835U7I0_VANPL</name>
<dbReference type="InterPro" id="IPR003697">
    <property type="entry name" value="Maf-like"/>
</dbReference>
<feature type="transmembrane region" description="Helical" evidence="2">
    <location>
        <begin position="20"/>
        <end position="42"/>
    </location>
</feature>